<name>A0ABS4UJ86_9ACTN</name>
<gene>
    <name evidence="2" type="ORF">JOF29_002806</name>
</gene>
<protein>
    <recommendedName>
        <fullName evidence="1">TrwC relaxase domain-containing protein</fullName>
    </recommendedName>
</protein>
<dbReference type="SUPFAM" id="SSF55464">
    <property type="entry name" value="Origin of replication-binding domain, RBD-like"/>
    <property type="match status" value="1"/>
</dbReference>
<organism evidence="2 3">
    <name type="scientific">Kribbella aluminosa</name>
    <dbReference type="NCBI Taxonomy" id="416017"/>
    <lineage>
        <taxon>Bacteria</taxon>
        <taxon>Bacillati</taxon>
        <taxon>Actinomycetota</taxon>
        <taxon>Actinomycetes</taxon>
        <taxon>Propionibacteriales</taxon>
        <taxon>Kribbellaceae</taxon>
        <taxon>Kribbella</taxon>
    </lineage>
</organism>
<evidence type="ECO:0000313" key="3">
    <source>
        <dbReference type="Proteomes" id="UP000755585"/>
    </source>
</evidence>
<dbReference type="Proteomes" id="UP000755585">
    <property type="component" value="Unassembled WGS sequence"/>
</dbReference>
<accession>A0ABS4UJ86</accession>
<dbReference type="InterPro" id="IPR014862">
    <property type="entry name" value="TrwC"/>
</dbReference>
<comment type="caution">
    <text evidence="2">The sequence shown here is derived from an EMBL/GenBank/DDBJ whole genome shotgun (WGS) entry which is preliminary data.</text>
</comment>
<dbReference type="RefSeq" id="WP_209694588.1">
    <property type="nucleotide sequence ID" value="NZ_BAAAVU010000013.1"/>
</dbReference>
<feature type="domain" description="TrwC relaxase" evidence="1">
    <location>
        <begin position="3"/>
        <end position="152"/>
    </location>
</feature>
<reference evidence="2 3" key="1">
    <citation type="submission" date="2021-03" db="EMBL/GenBank/DDBJ databases">
        <title>Sequencing the genomes of 1000 actinobacteria strains.</title>
        <authorList>
            <person name="Klenk H.-P."/>
        </authorList>
    </citation>
    <scope>NUCLEOTIDE SEQUENCE [LARGE SCALE GENOMIC DNA]</scope>
    <source>
        <strain evidence="2 3">DSM 18824</strain>
    </source>
</reference>
<dbReference type="Pfam" id="PF08751">
    <property type="entry name" value="TrwC"/>
    <property type="match status" value="1"/>
</dbReference>
<sequence>MTAGDGYAYLLKHVAAGDVDRRMATSLTAHYAASGYPAGRWLGRGLSGLGNGQLTAGSEVTEEQMAALFGRAEDPITGTTLGEPYRIYKSPSQSTAEQVRAIDPGLPSALRDLETERIRNAAARQKTKHAVAGFDLTFSPVKSVSALWDRATTPTDPRHRRL</sequence>
<evidence type="ECO:0000259" key="1">
    <source>
        <dbReference type="Pfam" id="PF08751"/>
    </source>
</evidence>
<proteinExistence type="predicted"/>
<keyword evidence="3" id="KW-1185">Reference proteome</keyword>
<evidence type="ECO:0000313" key="2">
    <source>
        <dbReference type="EMBL" id="MBP2351723.1"/>
    </source>
</evidence>
<dbReference type="EMBL" id="JAGINT010000001">
    <property type="protein sequence ID" value="MBP2351723.1"/>
    <property type="molecule type" value="Genomic_DNA"/>
</dbReference>